<feature type="transmembrane region" description="Helical" evidence="1">
    <location>
        <begin position="301"/>
        <end position="323"/>
    </location>
</feature>
<feature type="transmembrane region" description="Helical" evidence="1">
    <location>
        <begin position="38"/>
        <end position="56"/>
    </location>
</feature>
<evidence type="ECO:0000313" key="2">
    <source>
        <dbReference type="EMBL" id="ANB62291.1"/>
    </source>
</evidence>
<evidence type="ECO:0008006" key="4">
    <source>
        <dbReference type="Google" id="ProtNLM"/>
    </source>
</evidence>
<name>A0A160F7G3_9BACL</name>
<proteinExistence type="predicted"/>
<evidence type="ECO:0000313" key="3">
    <source>
        <dbReference type="Proteomes" id="UP000076865"/>
    </source>
</evidence>
<feature type="transmembrane region" description="Helical" evidence="1">
    <location>
        <begin position="242"/>
        <end position="264"/>
    </location>
</feature>
<feature type="transmembrane region" description="Helical" evidence="1">
    <location>
        <begin position="6"/>
        <end position="26"/>
    </location>
</feature>
<feature type="transmembrane region" description="Helical" evidence="1">
    <location>
        <begin position="270"/>
        <end position="289"/>
    </location>
</feature>
<gene>
    <name evidence="2" type="ORF">GFC30_3216</name>
</gene>
<accession>A0A160F7G3</accession>
<feature type="transmembrane region" description="Helical" evidence="1">
    <location>
        <begin position="216"/>
        <end position="235"/>
    </location>
</feature>
<feature type="transmembrane region" description="Helical" evidence="1">
    <location>
        <begin position="68"/>
        <end position="86"/>
    </location>
</feature>
<keyword evidence="1" id="KW-0812">Transmembrane</keyword>
<dbReference type="Proteomes" id="UP000076865">
    <property type="component" value="Plasmid pDSM15939_1"/>
</dbReference>
<feature type="transmembrane region" description="Helical" evidence="1">
    <location>
        <begin position="179"/>
        <end position="196"/>
    </location>
</feature>
<dbReference type="PATRIC" id="fig|294699.3.peg.3321"/>
<keyword evidence="1" id="KW-1133">Transmembrane helix</keyword>
<dbReference type="RefSeq" id="WP_066327920.1">
    <property type="nucleotide sequence ID" value="NZ_CP015439.1"/>
</dbReference>
<keyword evidence="3" id="KW-1185">Reference proteome</keyword>
<keyword evidence="1" id="KW-0472">Membrane</keyword>
<reference evidence="2 3" key="1">
    <citation type="journal article" date="2006" name="Syst. Appl. Microbiol.">
        <title>Anoxybacillus amylolyticus sp. nov., a thermophilic amylase producing bacterium isolated from Mount Rittmann (Antarctica).</title>
        <authorList>
            <person name="Poli A."/>
            <person name="Esposito E."/>
            <person name="Lama L."/>
            <person name="Orlando P."/>
            <person name="Nicolaus G."/>
            <person name="de Appolonia F."/>
            <person name="Gambacorta A."/>
            <person name="Nicolaus B."/>
        </authorList>
    </citation>
    <scope>NUCLEOTIDE SEQUENCE [LARGE SCALE GENOMIC DNA]</scope>
    <source>
        <strain evidence="2 3">DSM 15939</strain>
        <plasmid evidence="3">Plasmid pdsm15939_1</plasmid>
    </source>
</reference>
<dbReference type="PANTHER" id="PTHR40400">
    <property type="entry name" value="SLR1512 PROTEIN"/>
    <property type="match status" value="1"/>
</dbReference>
<dbReference type="Pfam" id="PF05982">
    <property type="entry name" value="Sbt_1"/>
    <property type="match status" value="1"/>
</dbReference>
<keyword evidence="2" id="KW-0614">Plasmid</keyword>
<dbReference type="PANTHER" id="PTHR40400:SF1">
    <property type="entry name" value="SLR1512 PROTEIN"/>
    <property type="match status" value="1"/>
</dbReference>
<organism evidence="2 3">
    <name type="scientific">Anoxybacteroides amylolyticum</name>
    <dbReference type="NCBI Taxonomy" id="294699"/>
    <lineage>
        <taxon>Bacteria</taxon>
        <taxon>Bacillati</taxon>
        <taxon>Bacillota</taxon>
        <taxon>Bacilli</taxon>
        <taxon>Bacillales</taxon>
        <taxon>Anoxybacillaceae</taxon>
        <taxon>Anoxybacteroides</taxon>
    </lineage>
</organism>
<sequence>MTDIIIHNLASPAILFFLLGLIAALVKSDLQFPKGLSETLSIYLLIAIGLKGGIELSQHSFAEFVRPLVGTLFLGIFIPIVTFVICRRIGIDRKNATAIAATYGSVSIVTFGAAISFLDLTHTSYEPYMNAFVVLLESPAIIVSLLLLQLLEKETYTLNRMNHYFSAYAAYAPVLKESLFGKSVLLMLGSLLIGLLGGKNALSVVKPLFIDLYPSVLILFLLGMGLTAGSQLAAIRKYGIKLVMLGIGFPMLYGLIGVSVGTYAHLSLGGTVLMGVLAASASYIAAPAAMRASVPEANPSIYLGMSLGLTFPFNLTVGLPLYYQLAQWLHS</sequence>
<feature type="transmembrane region" description="Helical" evidence="1">
    <location>
        <begin position="98"/>
        <end position="118"/>
    </location>
</feature>
<dbReference type="KEGG" id="aamy:GFC30_3216"/>
<dbReference type="AlphaFoldDB" id="A0A160F7G3"/>
<dbReference type="OrthoDB" id="345121at2"/>
<protein>
    <recommendedName>
        <fullName evidence="4">Sodium-dependent bicarbonate transport family permease</fullName>
    </recommendedName>
</protein>
<geneLocation type="plasmid" evidence="3">
    <name>pdsm15939_1</name>
</geneLocation>
<dbReference type="EMBL" id="CP015439">
    <property type="protein sequence ID" value="ANB62291.1"/>
    <property type="molecule type" value="Genomic_DNA"/>
</dbReference>
<feature type="transmembrane region" description="Helical" evidence="1">
    <location>
        <begin position="130"/>
        <end position="151"/>
    </location>
</feature>
<evidence type="ECO:0000256" key="1">
    <source>
        <dbReference type="SAM" id="Phobius"/>
    </source>
</evidence>
<dbReference type="InterPro" id="IPR010293">
    <property type="entry name" value="Sbt_1"/>
</dbReference>